<evidence type="ECO:0000256" key="2">
    <source>
        <dbReference type="ARBA" id="ARBA00005201"/>
    </source>
</evidence>
<dbReference type="AlphaFoldDB" id="A0A9D2RZ17"/>
<evidence type="ECO:0000256" key="10">
    <source>
        <dbReference type="ARBA" id="ARBA00022840"/>
    </source>
</evidence>
<keyword evidence="11" id="KW-0511">Multifunctional enzyme</keyword>
<dbReference type="EMBL" id="DWXZ01000179">
    <property type="protein sequence ID" value="HJB38073.1"/>
    <property type="molecule type" value="Genomic_DNA"/>
</dbReference>
<evidence type="ECO:0000256" key="1">
    <source>
        <dbReference type="ARBA" id="ARBA00004726"/>
    </source>
</evidence>
<keyword evidence="4 14" id="KW-0288">FMN</keyword>
<dbReference type="SUPFAM" id="SSF82114">
    <property type="entry name" value="Riboflavin kinase-like"/>
    <property type="match status" value="1"/>
</dbReference>
<dbReference type="GO" id="GO:0009398">
    <property type="term" value="P:FMN biosynthetic process"/>
    <property type="evidence" value="ECO:0007669"/>
    <property type="project" value="UniProtKB-UniRule"/>
</dbReference>
<keyword evidence="7 14" id="KW-0547">Nucleotide-binding</keyword>
<organism evidence="16 17">
    <name type="scientific">Candidatus Acutalibacter ornithocaccae</name>
    <dbReference type="NCBI Taxonomy" id="2838416"/>
    <lineage>
        <taxon>Bacteria</taxon>
        <taxon>Bacillati</taxon>
        <taxon>Bacillota</taxon>
        <taxon>Clostridia</taxon>
        <taxon>Eubacteriales</taxon>
        <taxon>Acutalibacteraceae</taxon>
        <taxon>Acutalibacter</taxon>
    </lineage>
</organism>
<dbReference type="GO" id="GO:0008531">
    <property type="term" value="F:riboflavin kinase activity"/>
    <property type="evidence" value="ECO:0007669"/>
    <property type="project" value="UniProtKB-UniRule"/>
</dbReference>
<evidence type="ECO:0000256" key="6">
    <source>
        <dbReference type="ARBA" id="ARBA00022695"/>
    </source>
</evidence>
<keyword evidence="10 14" id="KW-0067">ATP-binding</keyword>
<dbReference type="Proteomes" id="UP000824214">
    <property type="component" value="Unassembled WGS sequence"/>
</dbReference>
<sequence>MRIIHQVGELLAQQRPAPCSLALGAFDGLHRGHMAVIHAACAPGAGGQALEPAVFTFCASPSGNSAVLTGRDKERLLEDAGISTLYSLDFAQVRDWQAEDFVRQVLFAACNARRLCCGEDFRFGKGAAGDVALLRSLCQEAGVELYVVPPVEDGGEKVSSTRIRKAVEAGDIPTANRLLGRPFGFSLEVIHGNHIGTGLGTPTINQAIPEGFVLPRFGVYASWCRVGGQFFYGVTNVGVKPTVGSDKVLAETWMPEFSGDLYGKRVRVFLLEFLRPERKFASLEELKAAITYNGRQAQAVAARTPPPAFLASRG</sequence>
<evidence type="ECO:0000256" key="8">
    <source>
        <dbReference type="ARBA" id="ARBA00022777"/>
    </source>
</evidence>
<dbReference type="Pfam" id="PF06574">
    <property type="entry name" value="FAD_syn"/>
    <property type="match status" value="1"/>
</dbReference>
<dbReference type="Gene3D" id="2.40.30.30">
    <property type="entry name" value="Riboflavin kinase-like"/>
    <property type="match status" value="1"/>
</dbReference>
<dbReference type="PANTHER" id="PTHR22749">
    <property type="entry name" value="RIBOFLAVIN KINASE/FMN ADENYLYLTRANSFERASE"/>
    <property type="match status" value="1"/>
</dbReference>
<dbReference type="GO" id="GO:0006747">
    <property type="term" value="P:FAD biosynthetic process"/>
    <property type="evidence" value="ECO:0007669"/>
    <property type="project" value="UniProtKB-UniRule"/>
</dbReference>
<dbReference type="InterPro" id="IPR002606">
    <property type="entry name" value="Riboflavin_kinase_bac"/>
</dbReference>
<dbReference type="GO" id="GO:0003919">
    <property type="term" value="F:FMN adenylyltransferase activity"/>
    <property type="evidence" value="ECO:0007669"/>
    <property type="project" value="UniProtKB-UniRule"/>
</dbReference>
<dbReference type="PIRSF" id="PIRSF004491">
    <property type="entry name" value="FAD_Synth"/>
    <property type="match status" value="1"/>
</dbReference>
<reference evidence="16" key="2">
    <citation type="submission" date="2021-04" db="EMBL/GenBank/DDBJ databases">
        <authorList>
            <person name="Gilroy R."/>
        </authorList>
    </citation>
    <scope>NUCLEOTIDE SEQUENCE</scope>
    <source>
        <strain evidence="16">ChiBcolR8-3208</strain>
    </source>
</reference>
<feature type="domain" description="Riboflavin kinase" evidence="15">
    <location>
        <begin position="178"/>
        <end position="302"/>
    </location>
</feature>
<dbReference type="CDD" id="cd02064">
    <property type="entry name" value="FAD_synthetase_N"/>
    <property type="match status" value="1"/>
</dbReference>
<evidence type="ECO:0000256" key="11">
    <source>
        <dbReference type="ARBA" id="ARBA00023268"/>
    </source>
</evidence>
<comment type="catalytic activity">
    <reaction evidence="13 14">
        <text>FMN + ATP + H(+) = FAD + diphosphate</text>
        <dbReference type="Rhea" id="RHEA:17237"/>
        <dbReference type="ChEBI" id="CHEBI:15378"/>
        <dbReference type="ChEBI" id="CHEBI:30616"/>
        <dbReference type="ChEBI" id="CHEBI:33019"/>
        <dbReference type="ChEBI" id="CHEBI:57692"/>
        <dbReference type="ChEBI" id="CHEBI:58210"/>
        <dbReference type="EC" id="2.7.7.2"/>
    </reaction>
</comment>
<dbReference type="Pfam" id="PF01687">
    <property type="entry name" value="Flavokinase"/>
    <property type="match status" value="1"/>
</dbReference>
<evidence type="ECO:0000313" key="17">
    <source>
        <dbReference type="Proteomes" id="UP000824214"/>
    </source>
</evidence>
<comment type="pathway">
    <text evidence="2 14">Cofactor biosynthesis; FMN biosynthesis; FMN from riboflavin (ATP route): step 1/1.</text>
</comment>
<dbReference type="GO" id="GO:0005524">
    <property type="term" value="F:ATP binding"/>
    <property type="evidence" value="ECO:0007669"/>
    <property type="project" value="UniProtKB-UniRule"/>
</dbReference>
<keyword evidence="3 14" id="KW-0285">Flavoprotein</keyword>
<evidence type="ECO:0000256" key="13">
    <source>
        <dbReference type="ARBA" id="ARBA00049494"/>
    </source>
</evidence>
<gene>
    <name evidence="16" type="primary">ribF</name>
    <name evidence="16" type="ORF">H9942_08415</name>
</gene>
<dbReference type="InterPro" id="IPR014729">
    <property type="entry name" value="Rossmann-like_a/b/a_fold"/>
</dbReference>
<evidence type="ECO:0000256" key="4">
    <source>
        <dbReference type="ARBA" id="ARBA00022643"/>
    </source>
</evidence>
<dbReference type="Gene3D" id="3.40.50.620">
    <property type="entry name" value="HUPs"/>
    <property type="match status" value="1"/>
</dbReference>
<proteinExistence type="inferred from homology"/>
<dbReference type="EC" id="2.7.1.26" evidence="14"/>
<comment type="catalytic activity">
    <reaction evidence="12 14">
        <text>riboflavin + ATP = FMN + ADP + H(+)</text>
        <dbReference type="Rhea" id="RHEA:14357"/>
        <dbReference type="ChEBI" id="CHEBI:15378"/>
        <dbReference type="ChEBI" id="CHEBI:30616"/>
        <dbReference type="ChEBI" id="CHEBI:57986"/>
        <dbReference type="ChEBI" id="CHEBI:58210"/>
        <dbReference type="ChEBI" id="CHEBI:456216"/>
        <dbReference type="EC" id="2.7.1.26"/>
    </reaction>
</comment>
<evidence type="ECO:0000256" key="12">
    <source>
        <dbReference type="ARBA" id="ARBA00047880"/>
    </source>
</evidence>
<evidence type="ECO:0000256" key="5">
    <source>
        <dbReference type="ARBA" id="ARBA00022679"/>
    </source>
</evidence>
<evidence type="ECO:0000256" key="9">
    <source>
        <dbReference type="ARBA" id="ARBA00022827"/>
    </source>
</evidence>
<dbReference type="InterPro" id="IPR023468">
    <property type="entry name" value="Riboflavin_kinase"/>
</dbReference>
<accession>A0A9D2RZ17</accession>
<dbReference type="InterPro" id="IPR015864">
    <property type="entry name" value="FAD_synthase"/>
</dbReference>
<dbReference type="PANTHER" id="PTHR22749:SF6">
    <property type="entry name" value="RIBOFLAVIN KINASE"/>
    <property type="match status" value="1"/>
</dbReference>
<comment type="caution">
    <text evidence="16">The sequence shown here is derived from an EMBL/GenBank/DDBJ whole genome shotgun (WGS) entry which is preliminary data.</text>
</comment>
<keyword evidence="8 14" id="KW-0418">Kinase</keyword>
<evidence type="ECO:0000256" key="7">
    <source>
        <dbReference type="ARBA" id="ARBA00022741"/>
    </source>
</evidence>
<comment type="similarity">
    <text evidence="14">Belongs to the ribF family.</text>
</comment>
<keyword evidence="6 14" id="KW-0548">Nucleotidyltransferase</keyword>
<evidence type="ECO:0000256" key="14">
    <source>
        <dbReference type="PIRNR" id="PIRNR004491"/>
    </source>
</evidence>
<evidence type="ECO:0000313" key="16">
    <source>
        <dbReference type="EMBL" id="HJB38073.1"/>
    </source>
</evidence>
<dbReference type="EC" id="2.7.7.2" evidence="14"/>
<dbReference type="NCBIfam" id="TIGR00083">
    <property type="entry name" value="ribF"/>
    <property type="match status" value="1"/>
</dbReference>
<dbReference type="SMART" id="SM00904">
    <property type="entry name" value="Flavokinase"/>
    <property type="match status" value="1"/>
</dbReference>
<evidence type="ECO:0000259" key="15">
    <source>
        <dbReference type="SMART" id="SM00904"/>
    </source>
</evidence>
<keyword evidence="9 14" id="KW-0274">FAD</keyword>
<reference evidence="16" key="1">
    <citation type="journal article" date="2021" name="PeerJ">
        <title>Extensive microbial diversity within the chicken gut microbiome revealed by metagenomics and culture.</title>
        <authorList>
            <person name="Gilroy R."/>
            <person name="Ravi A."/>
            <person name="Getino M."/>
            <person name="Pursley I."/>
            <person name="Horton D.L."/>
            <person name="Alikhan N.F."/>
            <person name="Baker D."/>
            <person name="Gharbi K."/>
            <person name="Hall N."/>
            <person name="Watson M."/>
            <person name="Adriaenssens E.M."/>
            <person name="Foster-Nyarko E."/>
            <person name="Jarju S."/>
            <person name="Secka A."/>
            <person name="Antonio M."/>
            <person name="Oren A."/>
            <person name="Chaudhuri R.R."/>
            <person name="La Ragione R."/>
            <person name="Hildebrand F."/>
            <person name="Pallen M.J."/>
        </authorList>
    </citation>
    <scope>NUCLEOTIDE SEQUENCE</scope>
    <source>
        <strain evidence="16">ChiBcolR8-3208</strain>
    </source>
</reference>
<evidence type="ECO:0000256" key="3">
    <source>
        <dbReference type="ARBA" id="ARBA00022630"/>
    </source>
</evidence>
<keyword evidence="5 14" id="KW-0808">Transferase</keyword>
<dbReference type="InterPro" id="IPR023465">
    <property type="entry name" value="Riboflavin_kinase_dom_sf"/>
</dbReference>
<name>A0A9D2RZ17_9FIRM</name>
<dbReference type="GO" id="GO:0009231">
    <property type="term" value="P:riboflavin biosynthetic process"/>
    <property type="evidence" value="ECO:0007669"/>
    <property type="project" value="InterPro"/>
</dbReference>
<comment type="pathway">
    <text evidence="1 14">Cofactor biosynthesis; FAD biosynthesis; FAD from FMN: step 1/1.</text>
</comment>
<dbReference type="SUPFAM" id="SSF52374">
    <property type="entry name" value="Nucleotidylyl transferase"/>
    <property type="match status" value="1"/>
</dbReference>
<dbReference type="InterPro" id="IPR015865">
    <property type="entry name" value="Riboflavin_kinase_bac/euk"/>
</dbReference>
<protein>
    <recommendedName>
        <fullName evidence="14">Riboflavin biosynthesis protein</fullName>
    </recommendedName>
    <domain>
        <recommendedName>
            <fullName evidence="14">Riboflavin kinase</fullName>
            <ecNumber evidence="14">2.7.1.26</ecNumber>
        </recommendedName>
        <alternativeName>
            <fullName evidence="14">Flavokinase</fullName>
        </alternativeName>
    </domain>
    <domain>
        <recommendedName>
            <fullName evidence="14">FMN adenylyltransferase</fullName>
            <ecNumber evidence="14">2.7.7.2</ecNumber>
        </recommendedName>
        <alternativeName>
            <fullName evidence="14">FAD pyrophosphorylase</fullName>
        </alternativeName>
        <alternativeName>
            <fullName evidence="14">FAD synthase</fullName>
        </alternativeName>
    </domain>
</protein>